<dbReference type="KEGG" id="this:HZT40_04150"/>
<proteinExistence type="predicted"/>
<feature type="compositionally biased region" description="Basic and acidic residues" evidence="1">
    <location>
        <begin position="38"/>
        <end position="48"/>
    </location>
</feature>
<sequence>MYVIVLKTVSEFGEVKPWDGIGVMGKLNVGDSEGFLKQKKSPESEVLKGLKGTNNNNAAKQISHNQIKKLPRK</sequence>
<reference evidence="2" key="1">
    <citation type="submission" date="2020-06" db="EMBL/GenBank/DDBJ databases">
        <title>Analysis procedures for assessing recovery of high quality, complete, closed genomes from Nanopore long read metagenome sequencing.</title>
        <authorList>
            <person name="Bessarab I."/>
            <person name="Arumugam K."/>
            <person name="Haryono M."/>
            <person name="Liu X."/>
            <person name="Roy S."/>
            <person name="Zuniga-Montanez R.E."/>
            <person name="Qiu G."/>
            <person name="Drautz-Moses D.I."/>
            <person name="Law Y.Y."/>
            <person name="Wuertz S."/>
            <person name="Lauro F.M."/>
            <person name="Huson D.H."/>
            <person name="Williams R.B."/>
        </authorList>
    </citation>
    <scope>NUCLEOTIDE SEQUENCE [LARGE SCALE GENOMIC DNA]</scope>
    <source>
        <strain evidence="2">SSD2</strain>
    </source>
</reference>
<evidence type="ECO:0000256" key="1">
    <source>
        <dbReference type="SAM" id="MobiDB-lite"/>
    </source>
</evidence>
<dbReference type="Proteomes" id="UP000510621">
    <property type="component" value="Chromosome"/>
</dbReference>
<dbReference type="EMBL" id="CP059265">
    <property type="protein sequence ID" value="QLQ30930.1"/>
    <property type="molecule type" value="Genomic_DNA"/>
</dbReference>
<organism evidence="2 3">
    <name type="scientific">Candidatus Thiothrix singaporensis</name>
    <dbReference type="NCBI Taxonomy" id="2799669"/>
    <lineage>
        <taxon>Bacteria</taxon>
        <taxon>Pseudomonadati</taxon>
        <taxon>Pseudomonadota</taxon>
        <taxon>Gammaproteobacteria</taxon>
        <taxon>Thiotrichales</taxon>
        <taxon>Thiotrichaceae</taxon>
        <taxon>Thiothrix</taxon>
    </lineage>
</organism>
<gene>
    <name evidence="2" type="ORF">HZT40_04150</name>
</gene>
<keyword evidence="3" id="KW-1185">Reference proteome</keyword>
<feature type="region of interest" description="Disordered" evidence="1">
    <location>
        <begin position="38"/>
        <end position="73"/>
    </location>
</feature>
<evidence type="ECO:0000313" key="2">
    <source>
        <dbReference type="EMBL" id="QLQ30930.1"/>
    </source>
</evidence>
<evidence type="ECO:0000313" key="3">
    <source>
        <dbReference type="Proteomes" id="UP000510621"/>
    </source>
</evidence>
<dbReference type="AlphaFoldDB" id="A0A7L6APB6"/>
<feature type="compositionally biased region" description="Polar residues" evidence="1">
    <location>
        <begin position="52"/>
        <end position="65"/>
    </location>
</feature>
<name>A0A7L6APB6_9GAMM</name>
<accession>A0A7L6APB6</accession>
<protein>
    <submittedName>
        <fullName evidence="2">Uncharacterized protein</fullName>
    </submittedName>
</protein>